<dbReference type="AlphaFoldDB" id="A0A223RU73"/>
<dbReference type="Proteomes" id="UP000215043">
    <property type="component" value="Chromosome"/>
</dbReference>
<reference evidence="1 2" key="1">
    <citation type="submission" date="2017-08" db="EMBL/GenBank/DDBJ databases">
        <title>The complete genome sequence of moderately halophilic actinomycete Actinopolyspora erythraea YIM 90600, the producer of novel erythromycin, novel actinopolysporins A-C and tubercidin.</title>
        <authorList>
            <person name="Yin M."/>
            <person name="Tang S."/>
        </authorList>
    </citation>
    <scope>NUCLEOTIDE SEQUENCE [LARGE SCALE GENOMIC DNA]</scope>
    <source>
        <strain evidence="1 2">YIM 90600</strain>
    </source>
</reference>
<protein>
    <submittedName>
        <fullName evidence="1">Uncharacterized protein</fullName>
    </submittedName>
</protein>
<name>A0A223RU73_9ACTN</name>
<evidence type="ECO:0000313" key="2">
    <source>
        <dbReference type="Proteomes" id="UP000215043"/>
    </source>
</evidence>
<proteinExistence type="predicted"/>
<dbReference type="EMBL" id="CP022752">
    <property type="protein sequence ID" value="ASU79433.1"/>
    <property type="molecule type" value="Genomic_DNA"/>
</dbReference>
<evidence type="ECO:0000313" key="1">
    <source>
        <dbReference type="EMBL" id="ASU79433.1"/>
    </source>
</evidence>
<organism evidence="1 2">
    <name type="scientific">Actinopolyspora erythraea</name>
    <dbReference type="NCBI Taxonomy" id="414996"/>
    <lineage>
        <taxon>Bacteria</taxon>
        <taxon>Bacillati</taxon>
        <taxon>Actinomycetota</taxon>
        <taxon>Actinomycetes</taxon>
        <taxon>Actinopolysporales</taxon>
        <taxon>Actinopolysporaceae</taxon>
        <taxon>Actinopolyspora</taxon>
    </lineage>
</organism>
<gene>
    <name evidence="1" type="ORF">CDG81_15375</name>
</gene>
<sequence length="193" mass="20384">MVAVYLAAGWKGSIEPYGLNGAVLEAANVAAARVLSHKMEGFDLDAAVSGSSVQAASADSTDDESRITSEDAMRLLDAVTADLNEFMSQVSAVADQPTHVESSGGHVTASGRRGQLMSVEINPQWAGSARDSEIEVEITEVLKRVSEKSSLGELAKGPQSRNIAELNALVRDPQALMRRVGLTPGHRPNDQGE</sequence>
<accession>A0A223RU73</accession>
<dbReference type="KEGG" id="aey:CDG81_15375"/>